<protein>
    <submittedName>
        <fullName evidence="2">Uncharacterized protein</fullName>
    </submittedName>
</protein>
<feature type="compositionally biased region" description="Basic residues" evidence="1">
    <location>
        <begin position="54"/>
        <end position="72"/>
    </location>
</feature>
<comment type="caution">
    <text evidence="2">The sequence shown here is derived from an EMBL/GenBank/DDBJ whole genome shotgun (WGS) entry which is preliminary data.</text>
</comment>
<dbReference type="Proteomes" id="UP001605036">
    <property type="component" value="Unassembled WGS sequence"/>
</dbReference>
<gene>
    <name evidence="2" type="ORF">R1flu_000961</name>
</gene>
<feature type="region of interest" description="Disordered" evidence="1">
    <location>
        <begin position="54"/>
        <end position="74"/>
    </location>
</feature>
<dbReference type="AlphaFoldDB" id="A0ABD1Y1X5"/>
<sequence length="102" mass="12000">MQREYEDLAEQLMIHRLDQGLESKTAFSGATRTSNSIDTTYSWEKKVSQLKESLKKHKTKYKRQAKEHKKSKKDCDSEILRLKVELAMKDKELHHVTALLPR</sequence>
<keyword evidence="3" id="KW-1185">Reference proteome</keyword>
<reference evidence="2 3" key="1">
    <citation type="submission" date="2024-09" db="EMBL/GenBank/DDBJ databases">
        <title>Chromosome-scale assembly of Riccia fluitans.</title>
        <authorList>
            <person name="Paukszto L."/>
            <person name="Sawicki J."/>
            <person name="Karawczyk K."/>
            <person name="Piernik-Szablinska J."/>
            <person name="Szczecinska M."/>
            <person name="Mazdziarz M."/>
        </authorList>
    </citation>
    <scope>NUCLEOTIDE SEQUENCE [LARGE SCALE GENOMIC DNA]</scope>
    <source>
        <strain evidence="2">Rf_01</strain>
        <tissue evidence="2">Aerial parts of the thallus</tissue>
    </source>
</reference>
<dbReference type="EMBL" id="JBHFFA010000006">
    <property type="protein sequence ID" value="KAL2620756.1"/>
    <property type="molecule type" value="Genomic_DNA"/>
</dbReference>
<organism evidence="2 3">
    <name type="scientific">Riccia fluitans</name>
    <dbReference type="NCBI Taxonomy" id="41844"/>
    <lineage>
        <taxon>Eukaryota</taxon>
        <taxon>Viridiplantae</taxon>
        <taxon>Streptophyta</taxon>
        <taxon>Embryophyta</taxon>
        <taxon>Marchantiophyta</taxon>
        <taxon>Marchantiopsida</taxon>
        <taxon>Marchantiidae</taxon>
        <taxon>Marchantiales</taxon>
        <taxon>Ricciaceae</taxon>
        <taxon>Riccia</taxon>
    </lineage>
</organism>
<evidence type="ECO:0000256" key="1">
    <source>
        <dbReference type="SAM" id="MobiDB-lite"/>
    </source>
</evidence>
<evidence type="ECO:0000313" key="2">
    <source>
        <dbReference type="EMBL" id="KAL2620756.1"/>
    </source>
</evidence>
<accession>A0ABD1Y1X5</accession>
<evidence type="ECO:0000313" key="3">
    <source>
        <dbReference type="Proteomes" id="UP001605036"/>
    </source>
</evidence>
<proteinExistence type="predicted"/>
<name>A0ABD1Y1X5_9MARC</name>